<organism evidence="1 2">
    <name type="scientific">Armadillidium nasatum</name>
    <dbReference type="NCBI Taxonomy" id="96803"/>
    <lineage>
        <taxon>Eukaryota</taxon>
        <taxon>Metazoa</taxon>
        <taxon>Ecdysozoa</taxon>
        <taxon>Arthropoda</taxon>
        <taxon>Crustacea</taxon>
        <taxon>Multicrustacea</taxon>
        <taxon>Malacostraca</taxon>
        <taxon>Eumalacostraca</taxon>
        <taxon>Peracarida</taxon>
        <taxon>Isopoda</taxon>
        <taxon>Oniscidea</taxon>
        <taxon>Crinocheta</taxon>
        <taxon>Armadillidiidae</taxon>
        <taxon>Armadillidium</taxon>
    </lineage>
</organism>
<dbReference type="OrthoDB" id="6366525at2759"/>
<evidence type="ECO:0000313" key="2">
    <source>
        <dbReference type="Proteomes" id="UP000326759"/>
    </source>
</evidence>
<name>A0A5N5SSF5_9CRUS</name>
<proteinExistence type="predicted"/>
<gene>
    <name evidence="1" type="ORF">Anas_10300</name>
</gene>
<comment type="caution">
    <text evidence="1">The sequence shown here is derived from an EMBL/GenBank/DDBJ whole genome shotgun (WGS) entry which is preliminary data.</text>
</comment>
<dbReference type="EMBL" id="SEYY01020883">
    <property type="protein sequence ID" value="KAB7496932.1"/>
    <property type="molecule type" value="Genomic_DNA"/>
</dbReference>
<keyword evidence="2" id="KW-1185">Reference proteome</keyword>
<accession>A0A5N5SSF5</accession>
<evidence type="ECO:0000313" key="1">
    <source>
        <dbReference type="EMBL" id="KAB7496932.1"/>
    </source>
</evidence>
<reference evidence="1 2" key="1">
    <citation type="journal article" date="2019" name="PLoS Biol.">
        <title>Sex chromosomes control vertical transmission of feminizing Wolbachia symbionts in an isopod.</title>
        <authorList>
            <person name="Becking T."/>
            <person name="Chebbi M.A."/>
            <person name="Giraud I."/>
            <person name="Moumen B."/>
            <person name="Laverre T."/>
            <person name="Caubet Y."/>
            <person name="Peccoud J."/>
            <person name="Gilbert C."/>
            <person name="Cordaux R."/>
        </authorList>
    </citation>
    <scope>NUCLEOTIDE SEQUENCE [LARGE SCALE GENOMIC DNA]</scope>
    <source>
        <strain evidence="1">ANa2</strain>
        <tissue evidence="1">Whole body excluding digestive tract and cuticle</tissue>
    </source>
</reference>
<dbReference type="AlphaFoldDB" id="A0A5N5SSF5"/>
<protein>
    <submittedName>
        <fullName evidence="1">Uncharacterized protein</fullName>
    </submittedName>
</protein>
<sequence length="178" mass="20069">MRLDWLFFGNNKPDAKLGKIFFKDYSTKTKVLLSFLTSTVPFTCYTVADMIPSCVGRRKRNLSLPTDIDLDDLSSKEELSSGLDDPQQKDNDSPLKTGKFKLTVWSTVSSTLTITTFAVNQLITLSVSPQCTVGVNINLLKSILSSDLLYPDMNRTRYLLKIRSFYTLLHAQCNTHNT</sequence>
<dbReference type="Proteomes" id="UP000326759">
    <property type="component" value="Unassembled WGS sequence"/>
</dbReference>